<evidence type="ECO:0000256" key="10">
    <source>
        <dbReference type="SAM" id="Phobius"/>
    </source>
</evidence>
<dbReference type="AlphaFoldDB" id="A0A0K0DZV7"/>
<dbReference type="Pfam" id="PF00654">
    <property type="entry name" value="Voltage_CLC"/>
    <property type="match status" value="1"/>
</dbReference>
<evidence type="ECO:0000256" key="4">
    <source>
        <dbReference type="ARBA" id="ARBA00022737"/>
    </source>
</evidence>
<feature type="transmembrane region" description="Helical" evidence="10">
    <location>
        <begin position="479"/>
        <end position="499"/>
    </location>
</feature>
<keyword evidence="8" id="KW-0868">Chloride</keyword>
<evidence type="ECO:0000313" key="11">
    <source>
        <dbReference type="Proteomes" id="UP000035681"/>
    </source>
</evidence>
<feature type="transmembrane region" description="Helical" evidence="10">
    <location>
        <begin position="432"/>
        <end position="456"/>
    </location>
</feature>
<dbReference type="InterPro" id="IPR001807">
    <property type="entry name" value="ClC"/>
</dbReference>
<comment type="subcellular location">
    <subcellularLocation>
        <location evidence="1">Membrane</location>
        <topology evidence="1">Multi-pass membrane protein</topology>
    </subcellularLocation>
</comment>
<feature type="transmembrane region" description="Helical" evidence="10">
    <location>
        <begin position="576"/>
        <end position="599"/>
    </location>
</feature>
<evidence type="ECO:0000313" key="13">
    <source>
        <dbReference type="WBParaSite" id="TCONS_00013061.p1"/>
    </source>
</evidence>
<dbReference type="SUPFAM" id="SSF54631">
    <property type="entry name" value="CBS-domain pair"/>
    <property type="match status" value="1"/>
</dbReference>
<feature type="transmembrane region" description="Helical" evidence="10">
    <location>
        <begin position="611"/>
        <end position="639"/>
    </location>
</feature>
<dbReference type="PANTHER" id="PTHR45720">
    <property type="entry name" value="CHLORIDE CHANNEL PROTEIN 2"/>
    <property type="match status" value="1"/>
</dbReference>
<feature type="compositionally biased region" description="Polar residues" evidence="9">
    <location>
        <begin position="1218"/>
        <end position="1227"/>
    </location>
</feature>
<dbReference type="Gene3D" id="1.10.3080.10">
    <property type="entry name" value="Clc chloride channel"/>
    <property type="match status" value="1"/>
</dbReference>
<feature type="transmembrane region" description="Helical" evidence="10">
    <location>
        <begin position="549"/>
        <end position="570"/>
    </location>
</feature>
<evidence type="ECO:0000313" key="12">
    <source>
        <dbReference type="WBParaSite" id="SSTP_0000276700.1"/>
    </source>
</evidence>
<evidence type="ECO:0000256" key="5">
    <source>
        <dbReference type="ARBA" id="ARBA00022989"/>
    </source>
</evidence>
<feature type="compositionally biased region" description="Acidic residues" evidence="9">
    <location>
        <begin position="1237"/>
        <end position="1246"/>
    </location>
</feature>
<dbReference type="SUPFAM" id="SSF81340">
    <property type="entry name" value="Clc chloride channel"/>
    <property type="match status" value="1"/>
</dbReference>
<evidence type="ECO:0000256" key="3">
    <source>
        <dbReference type="ARBA" id="ARBA00022692"/>
    </source>
</evidence>
<dbReference type="GO" id="GO:0005886">
    <property type="term" value="C:plasma membrane"/>
    <property type="evidence" value="ECO:0007669"/>
    <property type="project" value="TreeGrafter"/>
</dbReference>
<proteinExistence type="predicted"/>
<dbReference type="STRING" id="6248.A0A0K0DZV7"/>
<dbReference type="FunFam" id="3.10.580.10:FF:000032">
    <property type="entry name" value="Chloride channel protein"/>
    <property type="match status" value="1"/>
</dbReference>
<dbReference type="WBParaSite" id="SSTP_0000276700.1">
    <property type="protein sequence ID" value="SSTP_0000276700.1"/>
    <property type="gene ID" value="SSTP_0000276700"/>
</dbReference>
<sequence>MSKKLTSENELRKRLLMNTPNQEGDENSDYEVEVDNDEDSPVAALLKRAPSIPLPILPFDNQDMSSLSNMKIVPSNDSSSITNCNRKSSKLGTDYHYEKTVVFGRYHSEEMPLELCKNTILQLPGLSAKSIEWANKNEMISKSRSDSTDNILDDDNKNHSAFSCNARRRKSGCVKAPDVTSNYTKFRRNLIRYFLDDWLFLAMLGFAMASCSFCVDNLIELLQHGHILMLSKVENSFTLSEMQKQALTYIVWTGYCVLLTISCSIIVHYLGPQAIGSGIPEMKTILRGIFLKEYLSRRTLLSKIIGLTLSLGSGLPIGKEGPFVHIASILANQMSKIVHNKHSIYSNEARRTEMLAAGCAVGVACTFSAPVGGVLFSIEVTSVYFAVRNYWRGFFAAACAATLFRILRVILSDTMLTVVAFYQTSFPREAFVPIEMLVFALIGLLAGLFGALFIMLQRRLVNGVRKLNSISSGFLAKHYWIYPIMISFFISTLTFPKGFGQFIAGEKRFSGTLKDFFSNCTFISDYNETNYCGYEFLQSWQGKNLENNIFFVLILYQITFFFLSALASTVPVPSGIFMPVFVIGASFGRTIGEIMASYFPLGIDGHGDILIYPGVYAVVGAAAFCGAVTHTVSVAVIVFELTGQLMYILPVMIAVLISNATCAYLQPSIYDSIIKAKNLPYLPDIPSTSSYFHGIMVQQFMVRKVAYLTQTCTYKEIQDLLYRFRKLKSFPIVDGKDSMILLGSCSREILFDCLENAVGDKARKTEAINRIEEAKVEAARRMKSTKERAKDIRQSILDITFDPALPFKKKPKTSASGTQKRLFKKQKDVEKYNGISKVNSISENALDDLPKGKKKIMKKISTATISGSKSRFTVTPVVTNASLQNIDINKSDNEILPINKNIENNLDVESDEKSIKQSSLNFLTDKFDNSFTSKNENIIEEQNISRFGSADGDSKSFLSVDQSHSTDTSRRNSLNIFTFNSAKDVYNTISGALRSLQKKGLIAFSKYDIDEKDYDLYGDEKKEWEQLQLSRKIDMNNVGIDPAPFQLVEATSLFKVHSLFNLLGLNKAYVTNCGKLVGVVSSRDIRIAIERIQQGILFPSSPGIYVEANNIEEYNKDTFEDDDNIKNNNININTPIVPEILVTNPPEEKNSKIIRRKTTLIRTNSDPCLHEIISKLKTPSKSRLLRLNSTPCDKKSNEIDMSFEKIDHPSYTQCESKDSLTINNQPSKNKDITIVIDSEDEEEINDDKDTLPEETSFRF</sequence>
<dbReference type="InterPro" id="IPR046342">
    <property type="entry name" value="CBS_dom_sf"/>
</dbReference>
<dbReference type="PRINTS" id="PR00762">
    <property type="entry name" value="CLCHANNEL"/>
</dbReference>
<keyword evidence="7 10" id="KW-0472">Membrane</keyword>
<name>A0A0K0DZV7_STRER</name>
<evidence type="ECO:0000256" key="6">
    <source>
        <dbReference type="ARBA" id="ARBA00023065"/>
    </source>
</evidence>
<dbReference type="InterPro" id="IPR050970">
    <property type="entry name" value="Cl_channel_volt-gated"/>
</dbReference>
<evidence type="ECO:0000256" key="1">
    <source>
        <dbReference type="ARBA" id="ARBA00004141"/>
    </source>
</evidence>
<organism evidence="12">
    <name type="scientific">Strongyloides stercoralis</name>
    <name type="common">Threadworm</name>
    <dbReference type="NCBI Taxonomy" id="6248"/>
    <lineage>
        <taxon>Eukaryota</taxon>
        <taxon>Metazoa</taxon>
        <taxon>Ecdysozoa</taxon>
        <taxon>Nematoda</taxon>
        <taxon>Chromadorea</taxon>
        <taxon>Rhabditida</taxon>
        <taxon>Tylenchina</taxon>
        <taxon>Panagrolaimomorpha</taxon>
        <taxon>Strongyloidoidea</taxon>
        <taxon>Strongyloididae</taxon>
        <taxon>Strongyloides</taxon>
    </lineage>
</organism>
<keyword evidence="4" id="KW-0677">Repeat</keyword>
<feature type="transmembrane region" description="Helical" evidence="10">
    <location>
        <begin position="249"/>
        <end position="270"/>
    </location>
</feature>
<dbReference type="WBParaSite" id="TCONS_00013061.p1">
    <property type="protein sequence ID" value="TCONS_00013061.p1"/>
    <property type="gene ID" value="XLOC_008856"/>
</dbReference>
<dbReference type="Proteomes" id="UP000035681">
    <property type="component" value="Unplaced"/>
</dbReference>
<dbReference type="PANTHER" id="PTHR45720:SF10">
    <property type="entry name" value="CHLORIDE CHANNEL PROTEIN 2"/>
    <property type="match status" value="1"/>
</dbReference>
<keyword evidence="2" id="KW-0813">Transport</keyword>
<feature type="transmembrane region" description="Helical" evidence="10">
    <location>
        <begin position="390"/>
        <end position="411"/>
    </location>
</feature>
<evidence type="ECO:0000256" key="7">
    <source>
        <dbReference type="ARBA" id="ARBA00023136"/>
    </source>
</evidence>
<reference evidence="12" key="1">
    <citation type="submission" date="2015-08" db="UniProtKB">
        <authorList>
            <consortium name="WormBaseParasite"/>
        </authorList>
    </citation>
    <scope>IDENTIFICATION</scope>
</reference>
<feature type="region of interest" description="Disordered" evidence="9">
    <location>
        <begin position="1218"/>
        <end position="1259"/>
    </location>
</feature>
<feature type="compositionally biased region" description="Basic and acidic residues" evidence="9">
    <location>
        <begin position="1"/>
        <end position="13"/>
    </location>
</feature>
<dbReference type="Gene3D" id="3.10.580.10">
    <property type="entry name" value="CBS-domain"/>
    <property type="match status" value="2"/>
</dbReference>
<evidence type="ECO:0000256" key="9">
    <source>
        <dbReference type="SAM" id="MobiDB-lite"/>
    </source>
</evidence>
<dbReference type="CDD" id="cd03683">
    <property type="entry name" value="ClC_1_like"/>
    <property type="match status" value="1"/>
</dbReference>
<dbReference type="FunFam" id="1.10.3080.10:FF:000022">
    <property type="entry name" value="Chloride channel protein"/>
    <property type="match status" value="1"/>
</dbReference>
<evidence type="ECO:0000256" key="2">
    <source>
        <dbReference type="ARBA" id="ARBA00022448"/>
    </source>
</evidence>
<keyword evidence="5 10" id="KW-1133">Transmembrane helix</keyword>
<feature type="transmembrane region" description="Helical" evidence="10">
    <location>
        <begin position="355"/>
        <end position="378"/>
    </location>
</feature>
<accession>A0A0K0DZV7</accession>
<protein>
    <submittedName>
        <fullName evidence="12 13">Chloride channel protein</fullName>
    </submittedName>
</protein>
<feature type="compositionally biased region" description="Basic and acidic residues" evidence="9">
    <location>
        <begin position="1247"/>
        <end position="1259"/>
    </location>
</feature>
<keyword evidence="3 10" id="KW-0812">Transmembrane</keyword>
<dbReference type="InterPro" id="IPR014743">
    <property type="entry name" value="Cl-channel_core"/>
</dbReference>
<keyword evidence="11" id="KW-1185">Reference proteome</keyword>
<feature type="region of interest" description="Disordered" evidence="9">
    <location>
        <begin position="1"/>
        <end position="38"/>
    </location>
</feature>
<keyword evidence="6" id="KW-0406">Ion transport</keyword>
<dbReference type="GO" id="GO:0005247">
    <property type="term" value="F:voltage-gated chloride channel activity"/>
    <property type="evidence" value="ECO:0007669"/>
    <property type="project" value="TreeGrafter"/>
</dbReference>
<feature type="compositionally biased region" description="Acidic residues" evidence="9">
    <location>
        <begin position="23"/>
        <end position="38"/>
    </location>
</feature>
<feature type="transmembrane region" description="Helical" evidence="10">
    <location>
        <begin position="645"/>
        <end position="665"/>
    </location>
</feature>
<evidence type="ECO:0000256" key="8">
    <source>
        <dbReference type="ARBA" id="ARBA00023214"/>
    </source>
</evidence>